<dbReference type="InterPro" id="IPR027806">
    <property type="entry name" value="HARBI1_dom"/>
</dbReference>
<dbReference type="EMBL" id="EU218539">
    <property type="protein sequence ID" value="ABW98496.1"/>
    <property type="molecule type" value="Genomic_DNA"/>
</dbReference>
<feature type="transmembrane region" description="Helical" evidence="8">
    <location>
        <begin position="16"/>
        <end position="38"/>
    </location>
</feature>
<dbReference type="PANTHER" id="PTHR22930">
    <property type="match status" value="1"/>
</dbReference>
<keyword evidence="8" id="KW-1133">Transmembrane helix</keyword>
<evidence type="ECO:0000256" key="8">
    <source>
        <dbReference type="SAM" id="Phobius"/>
    </source>
</evidence>
<keyword evidence="8" id="KW-0472">Membrane</keyword>
<dbReference type="GO" id="GO:0046872">
    <property type="term" value="F:metal ion binding"/>
    <property type="evidence" value="ECO:0007669"/>
    <property type="project" value="UniProtKB-KW"/>
</dbReference>
<comment type="similarity">
    <text evidence="3">Belongs to the HARBI1 family.</text>
</comment>
<dbReference type="Pfam" id="PF26138">
    <property type="entry name" value="DUF8040"/>
    <property type="match status" value="1"/>
</dbReference>
<evidence type="ECO:0000259" key="10">
    <source>
        <dbReference type="Pfam" id="PF26138"/>
    </source>
</evidence>
<comment type="subcellular location">
    <subcellularLocation>
        <location evidence="2">Nucleus</location>
    </subcellularLocation>
</comment>
<evidence type="ECO:0000256" key="7">
    <source>
        <dbReference type="ARBA" id="ARBA00023242"/>
    </source>
</evidence>
<feature type="domain" description="DDE Tnp4" evidence="9">
    <location>
        <begin position="183"/>
        <end position="341"/>
    </location>
</feature>
<sequence>MPRREAVIEEEHRQSLLVLLAGHIFQLAAYAAALYHLAFTTTTPQPYHTSGLSGQAWVDELRNGHEDRIACELGVRKHIFNILLAELRWLGVEGSRYVSLEEKLGIFLYTCTTALPVRHIGERFQRSNETISHYFREVLDAFTEPDFYNRYVCLPDANAPIPAYILKNPKLYPFFKDAIGTADGTHICCWPSKEERELARDRKGQISHNCLVCCSFDMRVQYAVTGYDGASADATMYAQSRLADLHIPEGKYYIADAGFGTCDNLLVPYRGVRYHLNEWQRGHLRPNNREELFNLRHAQARNIVERIFGVLKAKWGVLIRPVRYSMDIQVKIPLALMAIHNLIMEYDPVESLAAIQDPIEDFYDPAADPEAGGDLAISMIVSEEEIQRSLHRRDEIAQAMWDSYLVELQERENL</sequence>
<dbReference type="Pfam" id="PF13359">
    <property type="entry name" value="DDE_Tnp_4"/>
    <property type="match status" value="1"/>
</dbReference>
<keyword evidence="5" id="KW-0479">Metal-binding</keyword>
<evidence type="ECO:0000256" key="2">
    <source>
        <dbReference type="ARBA" id="ARBA00004123"/>
    </source>
</evidence>
<keyword evidence="4" id="KW-0540">Nuclease</keyword>
<feature type="domain" description="DUF8040" evidence="10">
    <location>
        <begin position="49"/>
        <end position="143"/>
    </location>
</feature>
<protein>
    <submittedName>
        <fullName evidence="11">Transposase</fullName>
    </submittedName>
</protein>
<evidence type="ECO:0000259" key="9">
    <source>
        <dbReference type="Pfam" id="PF13359"/>
    </source>
</evidence>
<keyword evidence="8" id="KW-0812">Transmembrane</keyword>
<organism evidence="11">
    <name type="scientific">Moniliophthora perniciosa</name>
    <name type="common">Witches'-broom disease fungus</name>
    <name type="synonym">Marasmius perniciosus</name>
    <dbReference type="NCBI Taxonomy" id="153609"/>
    <lineage>
        <taxon>Eukaryota</taxon>
        <taxon>Fungi</taxon>
        <taxon>Dikarya</taxon>
        <taxon>Basidiomycota</taxon>
        <taxon>Agaricomycotina</taxon>
        <taxon>Agaricomycetes</taxon>
        <taxon>Agaricomycetidae</taxon>
        <taxon>Agaricales</taxon>
        <taxon>Marasmiineae</taxon>
        <taxon>Marasmiaceae</taxon>
        <taxon>Moniliophthora</taxon>
    </lineage>
</organism>
<evidence type="ECO:0000256" key="4">
    <source>
        <dbReference type="ARBA" id="ARBA00022722"/>
    </source>
</evidence>
<dbReference type="GO" id="GO:0005634">
    <property type="term" value="C:nucleus"/>
    <property type="evidence" value="ECO:0007669"/>
    <property type="project" value="UniProtKB-SubCell"/>
</dbReference>
<evidence type="ECO:0000256" key="3">
    <source>
        <dbReference type="ARBA" id="ARBA00006958"/>
    </source>
</evidence>
<reference evidence="11" key="1">
    <citation type="journal article" date="2013" name="Microbiology">
        <title>Boto, a class II transposon in Moniliophthora perniciosa, is the first representative of the PIF/Harbinger superfamily in a phytopathogenic fungus.</title>
        <authorList>
            <person name="Pereira J.F."/>
            <person name="Almeida A.P."/>
            <person name="Cota J."/>
            <person name="Pamphile J.A."/>
            <person name="da Silva G.F."/>
            <person name="de Araujo E.F."/>
            <person name="Gramacho K.P."/>
            <person name="Brommonschenkel S.H."/>
            <person name="Pereira G.A."/>
            <person name="de Queiroz M.V."/>
        </authorList>
    </citation>
    <scope>NUCLEOTIDE SEQUENCE</scope>
    <source>
        <strain evidence="11">CP02</strain>
    </source>
</reference>
<dbReference type="InterPro" id="IPR045249">
    <property type="entry name" value="HARBI1-like"/>
</dbReference>
<dbReference type="InterPro" id="IPR058353">
    <property type="entry name" value="DUF8040"/>
</dbReference>
<proteinExistence type="inferred from homology"/>
<comment type="cofactor">
    <cofactor evidence="1">
        <name>a divalent metal cation</name>
        <dbReference type="ChEBI" id="CHEBI:60240"/>
    </cofactor>
</comment>
<name>A8WBZ6_MONPR</name>
<evidence type="ECO:0000256" key="6">
    <source>
        <dbReference type="ARBA" id="ARBA00022801"/>
    </source>
</evidence>
<evidence type="ECO:0000313" key="11">
    <source>
        <dbReference type="EMBL" id="ABW98496.1"/>
    </source>
</evidence>
<dbReference type="PANTHER" id="PTHR22930:SF228">
    <property type="entry name" value="PROTEIN ALP1-LIKE"/>
    <property type="match status" value="1"/>
</dbReference>
<keyword evidence="7" id="KW-0539">Nucleus</keyword>
<dbReference type="GO" id="GO:0016787">
    <property type="term" value="F:hydrolase activity"/>
    <property type="evidence" value="ECO:0007669"/>
    <property type="project" value="UniProtKB-KW"/>
</dbReference>
<dbReference type="GO" id="GO:0004518">
    <property type="term" value="F:nuclease activity"/>
    <property type="evidence" value="ECO:0007669"/>
    <property type="project" value="UniProtKB-KW"/>
</dbReference>
<evidence type="ECO:0000256" key="5">
    <source>
        <dbReference type="ARBA" id="ARBA00022723"/>
    </source>
</evidence>
<evidence type="ECO:0000256" key="1">
    <source>
        <dbReference type="ARBA" id="ARBA00001968"/>
    </source>
</evidence>
<dbReference type="AlphaFoldDB" id="A8WBZ6"/>
<keyword evidence="6" id="KW-0378">Hydrolase</keyword>
<accession>A8WBZ6</accession>